<dbReference type="Pfam" id="PF01189">
    <property type="entry name" value="Methyltr_RsmB-F"/>
    <property type="match status" value="1"/>
</dbReference>
<dbReference type="EC" id="2.1.1.-" evidence="7"/>
<feature type="binding site" evidence="5">
    <location>
        <position position="279"/>
    </location>
    <ligand>
        <name>S-adenosyl-L-methionine</name>
        <dbReference type="ChEBI" id="CHEBI:59789"/>
    </ligand>
</feature>
<feature type="domain" description="SAM-dependent MTase RsmB/NOP-type" evidence="6">
    <location>
        <begin position="118"/>
        <end position="390"/>
    </location>
</feature>
<dbReference type="Proteomes" id="UP001404104">
    <property type="component" value="Unassembled WGS sequence"/>
</dbReference>
<dbReference type="InterPro" id="IPR049560">
    <property type="entry name" value="MeTrfase_RsmB-F_NOP2_cat"/>
</dbReference>
<evidence type="ECO:0000313" key="8">
    <source>
        <dbReference type="Proteomes" id="UP001404104"/>
    </source>
</evidence>
<evidence type="ECO:0000256" key="3">
    <source>
        <dbReference type="ARBA" id="ARBA00022691"/>
    </source>
</evidence>
<comment type="caution">
    <text evidence="7">The sequence shown here is derived from an EMBL/GenBank/DDBJ whole genome shotgun (WGS) entry which is preliminary data.</text>
</comment>
<evidence type="ECO:0000256" key="5">
    <source>
        <dbReference type="PROSITE-ProRule" id="PRU01023"/>
    </source>
</evidence>
<evidence type="ECO:0000256" key="2">
    <source>
        <dbReference type="ARBA" id="ARBA00022679"/>
    </source>
</evidence>
<dbReference type="RefSeq" id="WP_345862253.1">
    <property type="nucleotide sequence ID" value="NZ_JBDIMF010000001.1"/>
</dbReference>
<evidence type="ECO:0000256" key="1">
    <source>
        <dbReference type="ARBA" id="ARBA00022603"/>
    </source>
</evidence>
<dbReference type="PANTHER" id="PTHR22807">
    <property type="entry name" value="NOP2 YEAST -RELATED NOL1/NOP2/FMU SUN DOMAIN-CONTAINING"/>
    <property type="match status" value="1"/>
</dbReference>
<feature type="binding site" evidence="5">
    <location>
        <position position="231"/>
    </location>
    <ligand>
        <name>S-adenosyl-L-methionine</name>
        <dbReference type="ChEBI" id="CHEBI:59789"/>
    </ligand>
</feature>
<keyword evidence="3 5" id="KW-0949">S-adenosyl-L-methionine</keyword>
<dbReference type="EMBL" id="JBDIMF010000001">
    <property type="protein sequence ID" value="MEN2784870.1"/>
    <property type="molecule type" value="Genomic_DNA"/>
</dbReference>
<keyword evidence="4 5" id="KW-0694">RNA-binding</keyword>
<comment type="similarity">
    <text evidence="5">Belongs to the class I-like SAM-binding methyltransferase superfamily. RsmB/NOP family.</text>
</comment>
<dbReference type="PANTHER" id="PTHR22807:SF53">
    <property type="entry name" value="RIBOSOMAL RNA SMALL SUBUNIT METHYLTRANSFERASE B-RELATED"/>
    <property type="match status" value="1"/>
</dbReference>
<reference evidence="7 8" key="1">
    <citation type="submission" date="2024-05" db="EMBL/GenBank/DDBJ databases">
        <authorList>
            <person name="Liu Q."/>
            <person name="Xin Y.-H."/>
        </authorList>
    </citation>
    <scope>NUCLEOTIDE SEQUENCE [LARGE SCALE GENOMIC DNA]</scope>
    <source>
        <strain evidence="7 8">CGMCC 1.15349</strain>
    </source>
</reference>
<dbReference type="PROSITE" id="PS51686">
    <property type="entry name" value="SAM_MT_RSMB_NOP"/>
    <property type="match status" value="1"/>
</dbReference>
<dbReference type="InterPro" id="IPR001678">
    <property type="entry name" value="MeTrfase_RsmB-F_NOP2_dom"/>
</dbReference>
<keyword evidence="1 5" id="KW-0489">Methyltransferase</keyword>
<evidence type="ECO:0000256" key="4">
    <source>
        <dbReference type="ARBA" id="ARBA00022884"/>
    </source>
</evidence>
<protein>
    <submittedName>
        <fullName evidence="7">RsmB/NOP family class I SAM-dependent RNA methyltransferase</fullName>
        <ecNumber evidence="7">2.1.1.-</ecNumber>
    </submittedName>
</protein>
<dbReference type="SUPFAM" id="SSF53335">
    <property type="entry name" value="S-adenosyl-L-methionine-dependent methyltransferases"/>
    <property type="match status" value="1"/>
</dbReference>
<dbReference type="InterPro" id="IPR023267">
    <property type="entry name" value="RCMT"/>
</dbReference>
<evidence type="ECO:0000259" key="6">
    <source>
        <dbReference type="PROSITE" id="PS51686"/>
    </source>
</evidence>
<sequence length="391" mass="40765">MTPSARIQAAIDLLDAIVIAARDQGAAADTIIAKYFAQRRYAGSKDRRAVRELVYAAIRQLGERPKSGRAAMLALAATDPEIAALFDGSTHAPAAIGSNEAAAAPGIAPEWILKHLLASGIGDEELPALIDRAPLDIRINRLVATPAPIDGAEPVAGLPDALRLPSGTSIEQLDAFKDGAIEVQDAGSQIVALAARALPGQRIVDLCAGAGGKTLTLAAAMGNDGALLATDTDRARLSRLTPRAARAGATVVETRLLNPGAEAEMLADWNDSADCVLIDAPCSGTGTWRRNPEARWRLTPDRIERLAATQAHVLQIGAALVKPGGALIYIVCSLLDEEGAGQVSAFLADHLGWTVDPLDLPAGRAHGGGMRLTPAHDATDGFFVARLLRPC</sequence>
<name>A0ABU9XP88_9SPHN</name>
<proteinExistence type="inferred from homology"/>
<comment type="caution">
    <text evidence="5">Lacks conserved residue(s) required for the propagation of feature annotation.</text>
</comment>
<organism evidence="7 8">
    <name type="scientific">Sphingomonas qilianensis</name>
    <dbReference type="NCBI Taxonomy" id="1736690"/>
    <lineage>
        <taxon>Bacteria</taxon>
        <taxon>Pseudomonadati</taxon>
        <taxon>Pseudomonadota</taxon>
        <taxon>Alphaproteobacteria</taxon>
        <taxon>Sphingomonadales</taxon>
        <taxon>Sphingomonadaceae</taxon>
        <taxon>Sphingomonas</taxon>
    </lineage>
</organism>
<dbReference type="InterPro" id="IPR029063">
    <property type="entry name" value="SAM-dependent_MTases_sf"/>
</dbReference>
<keyword evidence="2 5" id="KW-0808">Transferase</keyword>
<feature type="active site" description="Nucleophile" evidence="5">
    <location>
        <position position="332"/>
    </location>
</feature>
<dbReference type="GO" id="GO:0008168">
    <property type="term" value="F:methyltransferase activity"/>
    <property type="evidence" value="ECO:0007669"/>
    <property type="project" value="UniProtKB-KW"/>
</dbReference>
<keyword evidence="8" id="KW-1185">Reference proteome</keyword>
<dbReference type="PRINTS" id="PR02008">
    <property type="entry name" value="RCMTFAMILY"/>
</dbReference>
<accession>A0ABU9XP88</accession>
<dbReference type="GO" id="GO:0032259">
    <property type="term" value="P:methylation"/>
    <property type="evidence" value="ECO:0007669"/>
    <property type="project" value="UniProtKB-KW"/>
</dbReference>
<gene>
    <name evidence="7" type="ORF">ABC969_00345</name>
</gene>
<dbReference type="Gene3D" id="3.40.50.150">
    <property type="entry name" value="Vaccinia Virus protein VP39"/>
    <property type="match status" value="1"/>
</dbReference>
<evidence type="ECO:0000313" key="7">
    <source>
        <dbReference type="EMBL" id="MEN2784870.1"/>
    </source>
</evidence>